<dbReference type="Pfam" id="PF00043">
    <property type="entry name" value="GST_C"/>
    <property type="match status" value="1"/>
</dbReference>
<dbReference type="Gene3D" id="1.10.730.10">
    <property type="entry name" value="Isoleucyl-tRNA Synthetase, Domain 1"/>
    <property type="match status" value="1"/>
</dbReference>
<evidence type="ECO:0000256" key="5">
    <source>
        <dbReference type="ARBA" id="ARBA00022741"/>
    </source>
</evidence>
<dbReference type="PROSITE" id="PS00178">
    <property type="entry name" value="AA_TRNA_LIGASE_I"/>
    <property type="match status" value="1"/>
</dbReference>
<keyword evidence="6 14" id="KW-0067">ATP-binding</keyword>
<evidence type="ECO:0000256" key="10">
    <source>
        <dbReference type="ARBA" id="ARBA00024407"/>
    </source>
</evidence>
<evidence type="ECO:0000259" key="17">
    <source>
        <dbReference type="PROSITE" id="PS50405"/>
    </source>
</evidence>
<comment type="similarity">
    <text evidence="1 14">Belongs to the class-I aminoacyl-tRNA synthetase family.</text>
</comment>
<evidence type="ECO:0000256" key="8">
    <source>
        <dbReference type="ARBA" id="ARBA00022990"/>
    </source>
</evidence>
<dbReference type="FunFam" id="3.40.50.620:FF:000119">
    <property type="entry name" value="Putative valine--tRNA ligase-like"/>
    <property type="match status" value="1"/>
</dbReference>
<dbReference type="SUPFAM" id="SSF52374">
    <property type="entry name" value="Nucleotidylyl transferase"/>
    <property type="match status" value="1"/>
</dbReference>
<feature type="region of interest" description="Disordered" evidence="16">
    <location>
        <begin position="1"/>
        <end position="67"/>
    </location>
</feature>
<keyword evidence="5 14" id="KW-0547">Nucleotide-binding</keyword>
<dbReference type="NCBIfam" id="NF004349">
    <property type="entry name" value="PRK05729.1"/>
    <property type="match status" value="1"/>
</dbReference>
<dbReference type="GO" id="GO:0002161">
    <property type="term" value="F:aminoacyl-tRNA deacylase activity"/>
    <property type="evidence" value="ECO:0007669"/>
    <property type="project" value="InterPro"/>
</dbReference>
<dbReference type="InterPro" id="IPR009008">
    <property type="entry name" value="Val/Leu/Ile-tRNA-synth_edit"/>
</dbReference>
<dbReference type="FunFam" id="3.90.740.10:FF:000008">
    <property type="entry name" value="Valine--tRNA ligase, mitochondrial"/>
    <property type="match status" value="1"/>
</dbReference>
<dbReference type="EC" id="6.1.1.9" evidence="2"/>
<dbReference type="PRINTS" id="PR00986">
    <property type="entry name" value="TRNASYNTHVAL"/>
</dbReference>
<dbReference type="SUPFAM" id="SSF50677">
    <property type="entry name" value="ValRS/IleRS/LeuRS editing domain"/>
    <property type="match status" value="1"/>
</dbReference>
<dbReference type="HAMAP" id="MF_02004">
    <property type="entry name" value="Val_tRNA_synth_type1"/>
    <property type="match status" value="1"/>
</dbReference>
<dbReference type="Pfam" id="PF00133">
    <property type="entry name" value="tRNA-synt_1"/>
    <property type="match status" value="1"/>
</dbReference>
<feature type="region of interest" description="Disordered" evidence="16">
    <location>
        <begin position="305"/>
        <end position="382"/>
    </location>
</feature>
<dbReference type="InterPro" id="IPR037118">
    <property type="entry name" value="Val-tRNA_synth_C_sf"/>
</dbReference>
<evidence type="ECO:0000256" key="13">
    <source>
        <dbReference type="ARBA" id="ARBA00065250"/>
    </source>
</evidence>
<organism evidence="18 19">
    <name type="scientific">Sciurus carolinensis</name>
    <name type="common">Eastern gray squirrel</name>
    <dbReference type="NCBI Taxonomy" id="30640"/>
    <lineage>
        <taxon>Eukaryota</taxon>
        <taxon>Metazoa</taxon>
        <taxon>Chordata</taxon>
        <taxon>Craniata</taxon>
        <taxon>Vertebrata</taxon>
        <taxon>Euteleostomi</taxon>
        <taxon>Mammalia</taxon>
        <taxon>Eutheria</taxon>
        <taxon>Euarchontoglires</taxon>
        <taxon>Glires</taxon>
        <taxon>Rodentia</taxon>
        <taxon>Sciuromorpha</taxon>
        <taxon>Sciuridae</taxon>
        <taxon>Sciurinae</taxon>
        <taxon>Sciurini</taxon>
        <taxon>Sciurus</taxon>
    </lineage>
</organism>
<dbReference type="InterPro" id="IPR010987">
    <property type="entry name" value="Glutathione-S-Trfase_C-like"/>
</dbReference>
<evidence type="ECO:0000256" key="11">
    <source>
        <dbReference type="ARBA" id="ARBA00029936"/>
    </source>
</evidence>
<evidence type="ECO:0000313" key="18">
    <source>
        <dbReference type="EMBL" id="MBZ3868937.1"/>
    </source>
</evidence>
<name>A0AA41SQT8_SCICA</name>
<dbReference type="InterPro" id="IPR004046">
    <property type="entry name" value="GST_C"/>
</dbReference>
<keyword evidence="7 14" id="KW-0648">Protein biosynthesis</keyword>
<protein>
    <recommendedName>
        <fullName evidence="10">Valine--tRNA ligase</fullName>
        <ecNumber evidence="2">6.1.1.9</ecNumber>
    </recommendedName>
    <alternativeName>
        <fullName evidence="11">Valyl-tRNA synthetase</fullName>
    </alternativeName>
</protein>
<evidence type="ECO:0000256" key="9">
    <source>
        <dbReference type="ARBA" id="ARBA00023146"/>
    </source>
</evidence>
<dbReference type="SUPFAM" id="SSF47616">
    <property type="entry name" value="GST C-terminal domain-like"/>
    <property type="match status" value="1"/>
</dbReference>
<dbReference type="InterPro" id="IPR014729">
    <property type="entry name" value="Rossmann-like_a/b/a_fold"/>
</dbReference>
<dbReference type="FunFam" id="3.90.740.10:FF:000030">
    <property type="entry name" value="valine--tRNA ligase"/>
    <property type="match status" value="1"/>
</dbReference>
<dbReference type="InterPro" id="IPR013155">
    <property type="entry name" value="M/V/L/I-tRNA-synth_anticd-bd"/>
</dbReference>
<keyword evidence="3" id="KW-0597">Phosphoprotein</keyword>
<keyword evidence="15" id="KW-0175">Coiled coil</keyword>
<dbReference type="GO" id="GO:0006438">
    <property type="term" value="P:valyl-tRNA aminoacylation"/>
    <property type="evidence" value="ECO:0007669"/>
    <property type="project" value="InterPro"/>
</dbReference>
<comment type="catalytic activity">
    <reaction evidence="12">
        <text>tRNA(Val) + L-valine + ATP = L-valyl-tRNA(Val) + AMP + diphosphate</text>
        <dbReference type="Rhea" id="RHEA:10704"/>
        <dbReference type="Rhea" id="RHEA-COMP:9672"/>
        <dbReference type="Rhea" id="RHEA-COMP:9708"/>
        <dbReference type="ChEBI" id="CHEBI:30616"/>
        <dbReference type="ChEBI" id="CHEBI:33019"/>
        <dbReference type="ChEBI" id="CHEBI:57762"/>
        <dbReference type="ChEBI" id="CHEBI:78442"/>
        <dbReference type="ChEBI" id="CHEBI:78537"/>
        <dbReference type="ChEBI" id="CHEBI:456215"/>
        <dbReference type="EC" id="6.1.1.9"/>
    </reaction>
    <physiologicalReaction direction="left-to-right" evidence="12">
        <dbReference type="Rhea" id="RHEA:10705"/>
    </physiologicalReaction>
</comment>
<dbReference type="InterPro" id="IPR033705">
    <property type="entry name" value="Anticodon_Ia_Val"/>
</dbReference>
<dbReference type="InterPro" id="IPR002303">
    <property type="entry name" value="Valyl-tRNA_ligase"/>
</dbReference>
<dbReference type="Proteomes" id="UP001166674">
    <property type="component" value="Unassembled WGS sequence"/>
</dbReference>
<evidence type="ECO:0000256" key="1">
    <source>
        <dbReference type="ARBA" id="ARBA00005594"/>
    </source>
</evidence>
<evidence type="ECO:0000256" key="6">
    <source>
        <dbReference type="ARBA" id="ARBA00022840"/>
    </source>
</evidence>
<dbReference type="PANTHER" id="PTHR11946:SF109">
    <property type="entry name" value="VALINE--TRNA LIGASE"/>
    <property type="match status" value="1"/>
</dbReference>
<dbReference type="CDD" id="cd00817">
    <property type="entry name" value="ValRS_core"/>
    <property type="match status" value="1"/>
</dbReference>
<dbReference type="InterPro" id="IPR001412">
    <property type="entry name" value="aa-tRNA-synth_I_CS"/>
</dbReference>
<dbReference type="Gene3D" id="1.20.1050.10">
    <property type="match status" value="1"/>
</dbReference>
<feature type="compositionally biased region" description="Basic and acidic residues" evidence="16">
    <location>
        <begin position="324"/>
        <end position="338"/>
    </location>
</feature>
<evidence type="ECO:0000256" key="14">
    <source>
        <dbReference type="RuleBase" id="RU363035"/>
    </source>
</evidence>
<dbReference type="Pfam" id="PF08264">
    <property type="entry name" value="Anticodon_1"/>
    <property type="match status" value="1"/>
</dbReference>
<accession>A0AA41SQT8</accession>
<dbReference type="FunFam" id="1.20.1050.10:FF:000006">
    <property type="entry name" value="Elongation factor 1 gamma"/>
    <property type="match status" value="1"/>
</dbReference>
<evidence type="ECO:0000256" key="4">
    <source>
        <dbReference type="ARBA" id="ARBA00022598"/>
    </source>
</evidence>
<dbReference type="PANTHER" id="PTHR11946">
    <property type="entry name" value="VALYL-TRNA SYNTHETASES"/>
    <property type="match status" value="1"/>
</dbReference>
<evidence type="ECO:0000256" key="16">
    <source>
        <dbReference type="SAM" id="MobiDB-lite"/>
    </source>
</evidence>
<dbReference type="Gene3D" id="3.90.740.10">
    <property type="entry name" value="Valyl/Leucyl/Isoleucyl-tRNA synthetase, editing domain"/>
    <property type="match status" value="1"/>
</dbReference>
<reference evidence="18" key="1">
    <citation type="submission" date="2020-03" db="EMBL/GenBank/DDBJ databases">
        <title>Studies in the Genomics of Life Span.</title>
        <authorList>
            <person name="Glass D."/>
        </authorList>
    </citation>
    <scope>NUCLEOTIDE SEQUENCE</scope>
    <source>
        <strain evidence="18">SUZIE</strain>
        <tissue evidence="18">Muscle</tissue>
    </source>
</reference>
<comment type="subunit">
    <text evidence="13">Forms high-molecular-mass aggregates with elongation factor 1.</text>
</comment>
<gene>
    <name evidence="18" type="ORF">SUZIE_100435</name>
</gene>
<evidence type="ECO:0000256" key="15">
    <source>
        <dbReference type="SAM" id="Coils"/>
    </source>
</evidence>
<keyword evidence="8" id="KW-0007">Acetylation</keyword>
<keyword evidence="9 14" id="KW-0030">Aminoacyl-tRNA synthetase</keyword>
<dbReference type="InterPro" id="IPR036282">
    <property type="entry name" value="Glutathione-S-Trfase_C_sf"/>
</dbReference>
<comment type="caution">
    <text evidence="18">The sequence shown here is derived from an EMBL/GenBank/DDBJ whole genome shotgun (WGS) entry which is preliminary data.</text>
</comment>
<dbReference type="InterPro" id="IPR002300">
    <property type="entry name" value="aa-tRNA-synth_Ia"/>
</dbReference>
<dbReference type="PROSITE" id="PS50405">
    <property type="entry name" value="GST_CTER"/>
    <property type="match status" value="1"/>
</dbReference>
<feature type="domain" description="GST C-terminal" evidence="17">
    <location>
        <begin position="179"/>
        <end position="314"/>
    </location>
</feature>
<feature type="compositionally biased region" description="Basic and acidic residues" evidence="16">
    <location>
        <begin position="351"/>
        <end position="365"/>
    </location>
</feature>
<sequence>MPAVAPDRSAGDQGTAPGTFSWPARGRGPRHSSLARWAAKARPLRQGWAGQRARSQAGSGRPCQDPRARKRLLSQRGDHVFPPRPDLHIIMSILYVSPHPDAFPSLRALIAARYGEAGEGPGWGGAHPRICLQPPPTSRTPFPPPRLPALEQGPGGLWVWGATAVAQLLWPAGLGGPGGSRAAVLVQQWVSYADTELIPAACGATLPALGLRSPAQDPQAALGALGKALSPLEEWLRLHTYLAGDAPTLADLAAVTALLLPFRYVLDPSARRIWGNVTRWFITCIRQPEFRAVLGEVVLYAGTRSLSQQPGPDVPAPPKTAAQLKKEAKKREKLEKFQQKQKIQQQQPPPGEKKPKAEKKEKRDPGIITYDIPTPPGEKKDVNGNMPDSYSPQYVEAAWYPWWEKQGFFKPEYGRPSVSAPNSRGVFMMCIPPPNVTGSLHLGHALTNAIQDSLTRWHRMRGETTLWNPGCDHAGIATQVVVEKKLWRERGLNRHQLGREAFLQEVWKWKEEKGDRIYHQLKKLGSSLDWDRACFTMDPKLSAAVTEAFVRLHEEGVIYRSTRLVNWSCTLNSAISDIEVDKKELTGRTLLSVPGYKEKVEFGVLISFAYKVQGSDSDEEVVVATTRIETMLGDVAVAVHPKDPRYQHLKGKSVIHPFLSRSLPIVFDDFVDMEFGTGAVKITPAHDQNDYEVGQRHGLEAISIMDSHGVLVNVPPPFLGLPRFEARKAVLAALKEKGLFRGIEDNPMVVPLCNRSKDIVEPLLRPQWYVRCGEMAQAASAAVTRGDLHILPEAHQRTWHSWMDNIRDWCISRQLWWGHRIPAYFITVNDPSVPPGEDPDGRYWVSGRSEEEAREKAAKEFGVSPDKISLQQDEDVLDTWFSSGLFPFSILGWPNQSEDLSVFYPGTLLETGHDILFFWVARMVMLGLKLTGRLPFREVYLHAIVRDAHGRKMSKSLGNVIDPLDVIHGVSLQGLHDQLLNSNLDPSEVEKAKEGQKADFPMGIPECGTDALRFGLCAYTSQGRDINLDVNRILGYRHFCNKLWNATKFALRGLGKGFMPSPTSKPGGHESLVDRWIRSRLAEAVRLSNEGFQAYDFPAVTTAQYSFWLYELCDVYLECLKPVLNGVDQVAAECARQTLYTCLDVGLRLLSPFMPFVTEELFQRLPRRTPQAPASLCVTPYPEPAECSWKDPEAEAALELALSITRVVRSLRADYNLTRIRPDCFLEVADEATGALASAVSGYVQTLASAGVVAVLALGAPAPQGCAVALASDRCSIHLQLQGLVDPARELGKLQAKRGEAQRQAQRLRERRSASGYSVKVPLEVQEADEAKLQQTEAELRKVDEAIALFQKML</sequence>
<dbReference type="FunFam" id="1.10.730.10:FF:000015">
    <property type="entry name" value="Valine--tRNA ligase"/>
    <property type="match status" value="1"/>
</dbReference>
<keyword evidence="19" id="KW-1185">Reference proteome</keyword>
<dbReference type="Gene3D" id="1.10.287.380">
    <property type="entry name" value="Valyl-tRNA synthetase, C-terminal domain"/>
    <property type="match status" value="1"/>
</dbReference>
<evidence type="ECO:0000256" key="2">
    <source>
        <dbReference type="ARBA" id="ARBA00013169"/>
    </source>
</evidence>
<dbReference type="GO" id="GO:0005524">
    <property type="term" value="F:ATP binding"/>
    <property type="evidence" value="ECO:0007669"/>
    <property type="project" value="UniProtKB-KW"/>
</dbReference>
<dbReference type="GO" id="GO:0004832">
    <property type="term" value="F:valine-tRNA ligase activity"/>
    <property type="evidence" value="ECO:0007669"/>
    <property type="project" value="UniProtKB-EC"/>
</dbReference>
<proteinExistence type="inferred from homology"/>
<dbReference type="CDD" id="cd07962">
    <property type="entry name" value="Anticodon_Ia_Val"/>
    <property type="match status" value="1"/>
</dbReference>
<dbReference type="SUPFAM" id="SSF47323">
    <property type="entry name" value="Anticodon-binding domain of a subclass of class I aminoacyl-tRNA synthetases"/>
    <property type="match status" value="1"/>
</dbReference>
<feature type="coiled-coil region" evidence="15">
    <location>
        <begin position="1291"/>
        <end position="1353"/>
    </location>
</feature>
<evidence type="ECO:0000256" key="7">
    <source>
        <dbReference type="ARBA" id="ARBA00022917"/>
    </source>
</evidence>
<dbReference type="Gene3D" id="3.40.50.620">
    <property type="entry name" value="HUPs"/>
    <property type="match status" value="2"/>
</dbReference>
<dbReference type="GO" id="GO:0005829">
    <property type="term" value="C:cytosol"/>
    <property type="evidence" value="ECO:0007669"/>
    <property type="project" value="TreeGrafter"/>
</dbReference>
<evidence type="ECO:0000256" key="12">
    <source>
        <dbReference type="ARBA" id="ARBA00052812"/>
    </source>
</evidence>
<dbReference type="NCBIfam" id="TIGR00422">
    <property type="entry name" value="valS"/>
    <property type="match status" value="1"/>
</dbReference>
<keyword evidence="4 14" id="KW-0436">Ligase</keyword>
<evidence type="ECO:0000313" key="19">
    <source>
        <dbReference type="Proteomes" id="UP001166674"/>
    </source>
</evidence>
<dbReference type="FunFam" id="1.10.287.380:FF:000002">
    <property type="entry name" value="Valine--tRNA ligase"/>
    <property type="match status" value="1"/>
</dbReference>
<dbReference type="InterPro" id="IPR009080">
    <property type="entry name" value="tRNAsynth_Ia_anticodon-bd"/>
</dbReference>
<dbReference type="EMBL" id="JAATJV010130819">
    <property type="protein sequence ID" value="MBZ3868937.1"/>
    <property type="molecule type" value="Genomic_DNA"/>
</dbReference>
<dbReference type="FunFam" id="3.40.50.620:FF:000066">
    <property type="entry name" value="valine--tRNA ligase, mitochondrial"/>
    <property type="match status" value="1"/>
</dbReference>
<evidence type="ECO:0000256" key="3">
    <source>
        <dbReference type="ARBA" id="ARBA00022553"/>
    </source>
</evidence>